<dbReference type="SUPFAM" id="SSF52833">
    <property type="entry name" value="Thioredoxin-like"/>
    <property type="match status" value="1"/>
</dbReference>
<evidence type="ECO:0000256" key="2">
    <source>
        <dbReference type="ARBA" id="ARBA00022723"/>
    </source>
</evidence>
<evidence type="ECO:0000256" key="4">
    <source>
        <dbReference type="ARBA" id="ARBA00023014"/>
    </source>
</evidence>
<dbReference type="Gene3D" id="3.40.30.10">
    <property type="entry name" value="Glutaredoxin"/>
    <property type="match status" value="1"/>
</dbReference>
<dbReference type="InterPro" id="IPR002109">
    <property type="entry name" value="Glutaredoxin"/>
</dbReference>
<comment type="caution">
    <text evidence="7">The sequence shown here is derived from an EMBL/GenBank/DDBJ whole genome shotgun (WGS) entry which is preliminary data.</text>
</comment>
<accession>W7TGU0</accession>
<proteinExistence type="predicted"/>
<reference evidence="7 8" key="1">
    <citation type="journal article" date="2014" name="Mol. Plant">
        <title>Chromosome Scale Genome Assembly and Transcriptome Profiling of Nannochloropsis gaditana in Nitrogen Depletion.</title>
        <authorList>
            <person name="Corteggiani Carpinelli E."/>
            <person name="Telatin A."/>
            <person name="Vitulo N."/>
            <person name="Forcato C."/>
            <person name="D'Angelo M."/>
            <person name="Schiavon R."/>
            <person name="Vezzi A."/>
            <person name="Giacometti G.M."/>
            <person name="Morosinotto T."/>
            <person name="Valle G."/>
        </authorList>
    </citation>
    <scope>NUCLEOTIDE SEQUENCE [LARGE SCALE GENOMIC DNA]</scope>
    <source>
        <strain evidence="7 8">B-31</strain>
    </source>
</reference>
<dbReference type="PROSITE" id="PS51354">
    <property type="entry name" value="GLUTAREDOXIN_2"/>
    <property type="match status" value="1"/>
</dbReference>
<dbReference type="InterPro" id="IPR036249">
    <property type="entry name" value="Thioredoxin-like_sf"/>
</dbReference>
<gene>
    <name evidence="7" type="ORF">Naga_100209g2</name>
</gene>
<dbReference type="AlphaFoldDB" id="W7TGU0"/>
<dbReference type="InterPro" id="IPR004480">
    <property type="entry name" value="Monothiol_GRX-rel"/>
</dbReference>
<dbReference type="CDD" id="cd03028">
    <property type="entry name" value="GRX_PICOT_like"/>
    <property type="match status" value="1"/>
</dbReference>
<feature type="domain" description="Glutaredoxin" evidence="6">
    <location>
        <begin position="109"/>
        <end position="173"/>
    </location>
</feature>
<dbReference type="NCBIfam" id="TIGR00365">
    <property type="entry name" value="Grx4 family monothiol glutaredoxin"/>
    <property type="match status" value="1"/>
</dbReference>
<evidence type="ECO:0000313" key="7">
    <source>
        <dbReference type="EMBL" id="EWM22738.1"/>
    </source>
</evidence>
<organism evidence="7 8">
    <name type="scientific">Nannochloropsis gaditana</name>
    <dbReference type="NCBI Taxonomy" id="72520"/>
    <lineage>
        <taxon>Eukaryota</taxon>
        <taxon>Sar</taxon>
        <taxon>Stramenopiles</taxon>
        <taxon>Ochrophyta</taxon>
        <taxon>Eustigmatophyceae</taxon>
        <taxon>Eustigmatales</taxon>
        <taxon>Monodopsidaceae</taxon>
        <taxon>Nannochloropsis</taxon>
    </lineage>
</organism>
<dbReference type="Proteomes" id="UP000019335">
    <property type="component" value="Unassembled WGS sequence"/>
</dbReference>
<dbReference type="FunFam" id="3.40.30.10:FF:000005">
    <property type="entry name" value="Glutaredoxin 5"/>
    <property type="match status" value="1"/>
</dbReference>
<name>W7TGU0_9STRA</name>
<keyword evidence="8" id="KW-1185">Reference proteome</keyword>
<keyword evidence="4" id="KW-0411">Iron-sulfur</keyword>
<dbReference type="OrthoDB" id="415696at2759"/>
<protein>
    <submittedName>
        <fullName evidence="7">Glutaredoxin-like protein</fullName>
    </submittedName>
</protein>
<evidence type="ECO:0000259" key="6">
    <source>
        <dbReference type="Pfam" id="PF00462"/>
    </source>
</evidence>
<keyword evidence="1" id="KW-0001">2Fe-2S</keyword>
<dbReference type="GO" id="GO:0051537">
    <property type="term" value="F:2 iron, 2 sulfur cluster binding"/>
    <property type="evidence" value="ECO:0007669"/>
    <property type="project" value="UniProtKB-KW"/>
</dbReference>
<keyword evidence="3" id="KW-0408">Iron</keyword>
<keyword evidence="2" id="KW-0479">Metal-binding</keyword>
<evidence type="ECO:0000256" key="3">
    <source>
        <dbReference type="ARBA" id="ARBA00023004"/>
    </source>
</evidence>
<sequence>MTMPWLPRAASGASLLRSNSSSRTASLFALLVLGPLATTLSHAFLIFHARPGPSSIARLPASALGLSTPFCLPSSLRAVPEGLLNDDGEPQYDAPARAKIEELIKNNKIVLFMKGTRLFPSCGFSNTAIRILDQLNVEYETVDVLADERIRGEIKRYSAWPTIPQLYLQGDFIGGSDIILEMYQTGELQEMIEIAAAS</sequence>
<dbReference type="InterPro" id="IPR033658">
    <property type="entry name" value="GRX_PICOT-like"/>
</dbReference>
<dbReference type="PANTHER" id="PTHR10293">
    <property type="entry name" value="GLUTAREDOXIN FAMILY MEMBER"/>
    <property type="match status" value="1"/>
</dbReference>
<dbReference type="PANTHER" id="PTHR10293:SF72">
    <property type="entry name" value="MONOTHIOL GLUTAREDOXIN-S14, CHLOROPLASTIC"/>
    <property type="match status" value="1"/>
</dbReference>
<dbReference type="EMBL" id="AZIL01002104">
    <property type="protein sequence ID" value="EWM22738.1"/>
    <property type="molecule type" value="Genomic_DNA"/>
</dbReference>
<dbReference type="Pfam" id="PF00462">
    <property type="entry name" value="Glutaredoxin"/>
    <property type="match status" value="1"/>
</dbReference>
<evidence type="ECO:0000256" key="1">
    <source>
        <dbReference type="ARBA" id="ARBA00022714"/>
    </source>
</evidence>
<evidence type="ECO:0000313" key="8">
    <source>
        <dbReference type="Proteomes" id="UP000019335"/>
    </source>
</evidence>
<keyword evidence="5" id="KW-0676">Redox-active center</keyword>
<evidence type="ECO:0000256" key="5">
    <source>
        <dbReference type="ARBA" id="ARBA00023284"/>
    </source>
</evidence>
<dbReference type="GO" id="GO:0046872">
    <property type="term" value="F:metal ion binding"/>
    <property type="evidence" value="ECO:0007669"/>
    <property type="project" value="UniProtKB-KW"/>
</dbReference>